<name>A0A9E7A3T2_9HYPH</name>
<keyword evidence="1" id="KW-1133">Transmembrane helix</keyword>
<keyword evidence="1" id="KW-0472">Membrane</keyword>
<dbReference type="Proteomes" id="UP000831684">
    <property type="component" value="Chromosome"/>
</dbReference>
<evidence type="ECO:0000256" key="1">
    <source>
        <dbReference type="SAM" id="Phobius"/>
    </source>
</evidence>
<sequence length="230" mass="24747">MPFTADLVALAALLLSTAVIVIVSVRGPIAATNDGALAFWGGILGGVVGGLLTVAAGTLALRAASASEEEKKRQALHIVGYNYSQWSKLIEGLQDDVVRFRSIKIGPSYVTDYADIEYLGETCRLHIALQNRHTEIIAARIAQNAVSILSYDVITAYFEANNAIVALVGSRRRLFMYVEQLTSSTVALKAQIEEKASNALREYCDDIDAAVKATASLGQLLPRHHHTPPA</sequence>
<evidence type="ECO:0000313" key="3">
    <source>
        <dbReference type="Proteomes" id="UP000831684"/>
    </source>
</evidence>
<protein>
    <submittedName>
        <fullName evidence="2">Uncharacterized protein</fullName>
    </submittedName>
</protein>
<dbReference type="AlphaFoldDB" id="A0A9E7A3T2"/>
<feature type="transmembrane region" description="Helical" evidence="1">
    <location>
        <begin position="7"/>
        <end position="25"/>
    </location>
</feature>
<reference evidence="2" key="1">
    <citation type="submission" date="2021-09" db="EMBL/GenBank/DDBJ databases">
        <title>Network and meta-omics reveal the key degrader and cooperation patterns in an efficient 1,4-dioxane-degrading microbial community.</title>
        <authorList>
            <person name="Dai C."/>
        </authorList>
    </citation>
    <scope>NUCLEOTIDE SEQUENCE</scope>
    <source>
        <strain evidence="2">ZM13</strain>
    </source>
</reference>
<keyword evidence="1" id="KW-0812">Transmembrane</keyword>
<dbReference type="EMBL" id="CP083239">
    <property type="protein sequence ID" value="UOK70174.1"/>
    <property type="molecule type" value="Genomic_DNA"/>
</dbReference>
<feature type="transmembrane region" description="Helical" evidence="1">
    <location>
        <begin position="37"/>
        <end position="64"/>
    </location>
</feature>
<dbReference type="KEGG" id="apol:K9D25_15755"/>
<gene>
    <name evidence="2" type="ORF">K9D25_15755</name>
</gene>
<accession>A0A9E7A3T2</accession>
<proteinExistence type="predicted"/>
<dbReference type="RefSeq" id="WP_244376578.1">
    <property type="nucleotide sequence ID" value="NZ_CP083239.1"/>
</dbReference>
<evidence type="ECO:0000313" key="2">
    <source>
        <dbReference type="EMBL" id="UOK70174.1"/>
    </source>
</evidence>
<organism evidence="2 3">
    <name type="scientific">Ancylobacter polymorphus</name>
    <dbReference type="NCBI Taxonomy" id="223390"/>
    <lineage>
        <taxon>Bacteria</taxon>
        <taxon>Pseudomonadati</taxon>
        <taxon>Pseudomonadota</taxon>
        <taxon>Alphaproteobacteria</taxon>
        <taxon>Hyphomicrobiales</taxon>
        <taxon>Xanthobacteraceae</taxon>
        <taxon>Ancylobacter</taxon>
    </lineage>
</organism>